<evidence type="ECO:0000259" key="13">
    <source>
        <dbReference type="Pfam" id="PF01467"/>
    </source>
</evidence>
<dbReference type="CDD" id="cd02174">
    <property type="entry name" value="CCT"/>
    <property type="match status" value="1"/>
</dbReference>
<evidence type="ECO:0000256" key="8">
    <source>
        <dbReference type="ARBA" id="ARBA00023264"/>
    </source>
</evidence>
<evidence type="ECO:0000256" key="5">
    <source>
        <dbReference type="ARBA" id="ARBA00022695"/>
    </source>
</evidence>
<keyword evidence="6" id="KW-0443">Lipid metabolism</keyword>
<evidence type="ECO:0000256" key="9">
    <source>
        <dbReference type="ARBA" id="ARBA00024191"/>
    </source>
</evidence>
<dbReference type="Gene3D" id="3.40.50.620">
    <property type="entry name" value="HUPs"/>
    <property type="match status" value="2"/>
</dbReference>
<evidence type="ECO:0000256" key="12">
    <source>
        <dbReference type="SAM" id="Phobius"/>
    </source>
</evidence>
<keyword evidence="7" id="KW-0594">Phospholipid biosynthesis</keyword>
<dbReference type="AlphaFoldDB" id="A0A834HHP6"/>
<evidence type="ECO:0000256" key="2">
    <source>
        <dbReference type="ARBA" id="ARBA00010101"/>
    </source>
</evidence>
<keyword evidence="5" id="KW-0548">Nucleotidyltransferase</keyword>
<evidence type="ECO:0000313" key="15">
    <source>
        <dbReference type="Proteomes" id="UP000626092"/>
    </source>
</evidence>
<evidence type="ECO:0000256" key="3">
    <source>
        <dbReference type="ARBA" id="ARBA00022516"/>
    </source>
</evidence>
<keyword evidence="4" id="KW-0808">Transferase</keyword>
<evidence type="ECO:0000256" key="6">
    <source>
        <dbReference type="ARBA" id="ARBA00023098"/>
    </source>
</evidence>
<evidence type="ECO:0000313" key="14">
    <source>
        <dbReference type="EMBL" id="KAF7154666.1"/>
    </source>
</evidence>
<feature type="domain" description="Cytidyltransferase-like" evidence="13">
    <location>
        <begin position="73"/>
        <end position="202"/>
    </location>
</feature>
<name>A0A834HHP6_RHOSS</name>
<comment type="caution">
    <text evidence="14">The sequence shown here is derived from an EMBL/GenBank/DDBJ whole genome shotgun (WGS) entry which is preliminary data.</text>
</comment>
<proteinExistence type="inferred from homology"/>
<dbReference type="Pfam" id="PF01467">
    <property type="entry name" value="CTP_transf_like"/>
    <property type="match status" value="2"/>
</dbReference>
<accession>A0A834HHP6</accession>
<feature type="domain" description="Cytidyltransferase-like" evidence="13">
    <location>
        <begin position="272"/>
        <end position="408"/>
    </location>
</feature>
<dbReference type="OrthoDB" id="40021at2759"/>
<gene>
    <name evidence="14" type="ORF">RHSIM_Rhsim01G0113300</name>
</gene>
<evidence type="ECO:0000256" key="1">
    <source>
        <dbReference type="ARBA" id="ARBA00005189"/>
    </source>
</evidence>
<keyword evidence="15" id="KW-1185">Reference proteome</keyword>
<keyword evidence="12" id="KW-0472">Membrane</keyword>
<dbReference type="PANTHER" id="PTHR45780:SF5">
    <property type="entry name" value="ETHANOLAMINE-PHOSPHATE CYTIDYLYLTRANSFERASE"/>
    <property type="match status" value="1"/>
</dbReference>
<evidence type="ECO:0000256" key="11">
    <source>
        <dbReference type="ARBA" id="ARBA00031473"/>
    </source>
</evidence>
<reference evidence="14" key="1">
    <citation type="submission" date="2019-11" db="EMBL/GenBank/DDBJ databases">
        <authorList>
            <person name="Liu Y."/>
            <person name="Hou J."/>
            <person name="Li T.-Q."/>
            <person name="Guan C.-H."/>
            <person name="Wu X."/>
            <person name="Wu H.-Z."/>
            <person name="Ling F."/>
            <person name="Zhang R."/>
            <person name="Shi X.-G."/>
            <person name="Ren J.-P."/>
            <person name="Chen E.-F."/>
            <person name="Sun J.-M."/>
        </authorList>
    </citation>
    <scope>NUCLEOTIDE SEQUENCE</scope>
    <source>
        <strain evidence="14">Adult_tree_wgs_1</strain>
        <tissue evidence="14">Leaves</tissue>
    </source>
</reference>
<comment type="pathway">
    <text evidence="9">Phospholipid metabolism; phosphatidylethanolamine biosynthesis; phosphatidylethanolamine from ethanolamine: step 2/3.</text>
</comment>
<dbReference type="InterPro" id="IPR014729">
    <property type="entry name" value="Rossmann-like_a/b/a_fold"/>
</dbReference>
<keyword evidence="12" id="KW-1133">Transmembrane helix</keyword>
<dbReference type="Proteomes" id="UP000626092">
    <property type="component" value="Unassembled WGS sequence"/>
</dbReference>
<dbReference type="PANTHER" id="PTHR45780">
    <property type="entry name" value="ETHANOLAMINE-PHOSPHATE CYTIDYLYLTRANSFERASE"/>
    <property type="match status" value="1"/>
</dbReference>
<comment type="pathway">
    <text evidence="1">Lipid metabolism.</text>
</comment>
<keyword evidence="3" id="KW-0444">Lipid biosynthesis</keyword>
<dbReference type="CDD" id="cd02173">
    <property type="entry name" value="ECT"/>
    <property type="match status" value="1"/>
</dbReference>
<comment type="similarity">
    <text evidence="2">Belongs to the cytidylyltransferase family.</text>
</comment>
<dbReference type="InterPro" id="IPR044608">
    <property type="entry name" value="Ect1/PCYT2"/>
</dbReference>
<dbReference type="NCBIfam" id="TIGR00125">
    <property type="entry name" value="cyt_tran_rel"/>
    <property type="match status" value="2"/>
</dbReference>
<dbReference type="GO" id="GO:0005737">
    <property type="term" value="C:cytoplasm"/>
    <property type="evidence" value="ECO:0007669"/>
    <property type="project" value="TreeGrafter"/>
</dbReference>
<dbReference type="InterPro" id="IPR004821">
    <property type="entry name" value="Cyt_trans-like"/>
</dbReference>
<protein>
    <recommendedName>
        <fullName evidence="10">ethanolamine-phosphate cytidylyltransferase</fullName>
        <ecNumber evidence="10">2.7.7.14</ecNumber>
    </recommendedName>
    <alternativeName>
        <fullName evidence="11">CTP:phosphoethanolamine cytidylyltransferase</fullName>
    </alternativeName>
</protein>
<dbReference type="GO" id="GO:0004306">
    <property type="term" value="F:ethanolamine-phosphate cytidylyltransferase activity"/>
    <property type="evidence" value="ECO:0007669"/>
    <property type="project" value="UniProtKB-EC"/>
</dbReference>
<dbReference type="SUPFAM" id="SSF52374">
    <property type="entry name" value="Nucleotidylyl transferase"/>
    <property type="match status" value="2"/>
</dbReference>
<evidence type="ECO:0000256" key="4">
    <source>
        <dbReference type="ARBA" id="ARBA00022679"/>
    </source>
</evidence>
<evidence type="ECO:0000256" key="7">
    <source>
        <dbReference type="ARBA" id="ARBA00023209"/>
    </source>
</evidence>
<feature type="transmembrane region" description="Helical" evidence="12">
    <location>
        <begin position="20"/>
        <end position="53"/>
    </location>
</feature>
<evidence type="ECO:0000256" key="10">
    <source>
        <dbReference type="ARBA" id="ARBA00024221"/>
    </source>
</evidence>
<dbReference type="GO" id="GO:0006646">
    <property type="term" value="P:phosphatidylethanolamine biosynthetic process"/>
    <property type="evidence" value="ECO:0007669"/>
    <property type="project" value="UniProtKB-UniPathway"/>
</dbReference>
<sequence length="443" mass="49573">MEPGNMDFDTNGWMWDGVYYYPHLFGGIMLTAALLGLSTSFFGGISVTNLPYFLPDLGMFHKKKRGKKHVRVYMDGCFDLMHYGHANALRQAKALGDELVVGVVSDEEIIANKGPPVLSMEERLVLVSGLKWVDEVIDNAPYAITEEFMNRLFNEHKIDYIIHGDDPCLLPDGTDAYALAKKAGRYKQIKRTEGVSSTDIVGRILASAKDMKVYEGCEGSSLHGEPHNLNSIQGEESCTNGGHISHFLPTSRRIVQFSNGGKGPGPNSRVVYIDGAFDLFHAGHVEVQSRDNEEILKNARKLGDFLLVGIHSDQIVSEQRGTHHPIMHLHERSLSVLACRYVDEVIIGAPWEVTRDMITTFNISLVVHGTVAESNHFWNGKADPYEVPKSLGMFQMLESPKNITTTLVAQRIMANHEIYVKRNAKKEASEKKYYEERKYVSGD</sequence>
<keyword evidence="8" id="KW-1208">Phospholipid metabolism</keyword>
<dbReference type="EC" id="2.7.7.14" evidence="10"/>
<organism evidence="14 15">
    <name type="scientific">Rhododendron simsii</name>
    <name type="common">Sims's rhododendron</name>
    <dbReference type="NCBI Taxonomy" id="118357"/>
    <lineage>
        <taxon>Eukaryota</taxon>
        <taxon>Viridiplantae</taxon>
        <taxon>Streptophyta</taxon>
        <taxon>Embryophyta</taxon>
        <taxon>Tracheophyta</taxon>
        <taxon>Spermatophyta</taxon>
        <taxon>Magnoliopsida</taxon>
        <taxon>eudicotyledons</taxon>
        <taxon>Gunneridae</taxon>
        <taxon>Pentapetalae</taxon>
        <taxon>asterids</taxon>
        <taxon>Ericales</taxon>
        <taxon>Ericaceae</taxon>
        <taxon>Ericoideae</taxon>
        <taxon>Rhodoreae</taxon>
        <taxon>Rhododendron</taxon>
    </lineage>
</organism>
<dbReference type="UniPathway" id="UPA00558">
    <property type="reaction ID" value="UER00742"/>
</dbReference>
<keyword evidence="12" id="KW-0812">Transmembrane</keyword>
<dbReference type="EMBL" id="WJXA01000001">
    <property type="protein sequence ID" value="KAF7154666.1"/>
    <property type="molecule type" value="Genomic_DNA"/>
</dbReference>
<dbReference type="InterPro" id="IPR041723">
    <property type="entry name" value="CCT"/>
</dbReference>